<organism evidence="7 8">
    <name type="scientific">Sorangium cellulosum</name>
    <name type="common">Polyangium cellulosum</name>
    <dbReference type="NCBI Taxonomy" id="56"/>
    <lineage>
        <taxon>Bacteria</taxon>
        <taxon>Pseudomonadati</taxon>
        <taxon>Myxococcota</taxon>
        <taxon>Polyangia</taxon>
        <taxon>Polyangiales</taxon>
        <taxon>Polyangiaceae</taxon>
        <taxon>Sorangium</taxon>
    </lineage>
</organism>
<evidence type="ECO:0000256" key="1">
    <source>
        <dbReference type="ARBA" id="ARBA00001933"/>
    </source>
</evidence>
<dbReference type="Proteomes" id="UP000075604">
    <property type="component" value="Unassembled WGS sequence"/>
</dbReference>
<evidence type="ECO:0000256" key="3">
    <source>
        <dbReference type="ARBA" id="ARBA00022576"/>
    </source>
</evidence>
<dbReference type="GO" id="GO:0005737">
    <property type="term" value="C:cytoplasm"/>
    <property type="evidence" value="ECO:0007669"/>
    <property type="project" value="TreeGrafter"/>
</dbReference>
<evidence type="ECO:0000259" key="6">
    <source>
        <dbReference type="Pfam" id="PF00155"/>
    </source>
</evidence>
<dbReference type="GO" id="GO:0030170">
    <property type="term" value="F:pyridoxal phosphate binding"/>
    <property type="evidence" value="ECO:0007669"/>
    <property type="project" value="InterPro"/>
</dbReference>
<dbReference type="InterPro" id="IPR051326">
    <property type="entry name" value="Kynurenine-oxoglutarate_AT"/>
</dbReference>
<dbReference type="CDD" id="cd00609">
    <property type="entry name" value="AAT_like"/>
    <property type="match status" value="1"/>
</dbReference>
<keyword evidence="4 7" id="KW-0808">Transferase</keyword>
<comment type="cofactor">
    <cofactor evidence="1">
        <name>pyridoxal 5'-phosphate</name>
        <dbReference type="ChEBI" id="CHEBI:597326"/>
    </cofactor>
</comment>
<dbReference type="PANTHER" id="PTHR43807">
    <property type="entry name" value="FI04487P"/>
    <property type="match status" value="1"/>
</dbReference>
<dbReference type="InterPro" id="IPR015424">
    <property type="entry name" value="PyrdxlP-dep_Trfase"/>
</dbReference>
<dbReference type="PANTHER" id="PTHR43807:SF20">
    <property type="entry name" value="FI04487P"/>
    <property type="match status" value="1"/>
</dbReference>
<gene>
    <name evidence="7" type="ORF">BE04_40160</name>
</gene>
<dbReference type="GO" id="GO:0016212">
    <property type="term" value="F:kynurenine-oxoglutarate transaminase activity"/>
    <property type="evidence" value="ECO:0007669"/>
    <property type="project" value="TreeGrafter"/>
</dbReference>
<dbReference type="InterPro" id="IPR015421">
    <property type="entry name" value="PyrdxlP-dep_Trfase_major"/>
</dbReference>
<sequence length="383" mass="42829">MTTPLLPSKLPSTGVSIFTEMTRLANEHGAINLSQGFPDFDCAPELVEAVARHMRAGHNQYAPMQGVLALREALAMKIERLYGRRYDPATEITVTSGATEGIFSTITAFVRPGDEVILFQPCYDSYAPAVQLNGGTPVFVTLRFPEYRVDWDEVRRALTPRTRLLLINSPHNPTGTALSADDMRELAKVVDGRDVLVVGDEVYEHILFDGRRHESLARYPELSDRSVVISSFGKTYHTTGWKVGYCAAPRPLSAEIQRVHQFVTFAVNAAIQHAYAEVVIRDPRAADLAAFYQAKRDLFLRLIDGSRFRPLPCEGTYFQLLDYSAITAERDADFALRLIREHGVASIPISPFLSGVEPGPVLRFCFAKRDETLERAAERLRRV</sequence>
<dbReference type="FunFam" id="3.40.640.10:FF:000033">
    <property type="entry name" value="Aspartate aminotransferase"/>
    <property type="match status" value="1"/>
</dbReference>
<comment type="caution">
    <text evidence="7">The sequence shown here is derived from an EMBL/GenBank/DDBJ whole genome shotgun (WGS) entry which is preliminary data.</text>
</comment>
<evidence type="ECO:0000256" key="4">
    <source>
        <dbReference type="ARBA" id="ARBA00022679"/>
    </source>
</evidence>
<dbReference type="Pfam" id="PF00155">
    <property type="entry name" value="Aminotran_1_2"/>
    <property type="match status" value="1"/>
</dbReference>
<reference evidence="7 8" key="1">
    <citation type="submission" date="2014-02" db="EMBL/GenBank/DDBJ databases">
        <title>The small core and large imbalanced accessory genome model reveals a collaborative survival strategy of Sorangium cellulosum strains in nature.</title>
        <authorList>
            <person name="Han K."/>
            <person name="Peng R."/>
            <person name="Blom J."/>
            <person name="Li Y.-Z."/>
        </authorList>
    </citation>
    <scope>NUCLEOTIDE SEQUENCE [LARGE SCALE GENOMIC DNA]</scope>
    <source>
        <strain evidence="7 8">So0157-18</strain>
    </source>
</reference>
<dbReference type="Gene3D" id="3.40.640.10">
    <property type="entry name" value="Type I PLP-dependent aspartate aminotransferase-like (Major domain)"/>
    <property type="match status" value="1"/>
</dbReference>
<accession>A0A150PNZ4</accession>
<dbReference type="AlphaFoldDB" id="A0A150PNZ4"/>
<dbReference type="InterPro" id="IPR004839">
    <property type="entry name" value="Aminotransferase_I/II_large"/>
</dbReference>
<evidence type="ECO:0000256" key="2">
    <source>
        <dbReference type="ARBA" id="ARBA00007441"/>
    </source>
</evidence>
<protein>
    <submittedName>
        <fullName evidence="7">Aminotransferase</fullName>
    </submittedName>
</protein>
<keyword evidence="3 7" id="KW-0032">Aminotransferase</keyword>
<evidence type="ECO:0000313" key="7">
    <source>
        <dbReference type="EMBL" id="KYF57373.1"/>
    </source>
</evidence>
<feature type="domain" description="Aminotransferase class I/classII large" evidence="6">
    <location>
        <begin position="31"/>
        <end position="380"/>
    </location>
</feature>
<proteinExistence type="inferred from homology"/>
<keyword evidence="5" id="KW-0663">Pyridoxal phosphate</keyword>
<evidence type="ECO:0000256" key="5">
    <source>
        <dbReference type="ARBA" id="ARBA00022898"/>
    </source>
</evidence>
<dbReference type="NCBIfam" id="NF006569">
    <property type="entry name" value="PRK09082.1"/>
    <property type="match status" value="1"/>
</dbReference>
<evidence type="ECO:0000313" key="8">
    <source>
        <dbReference type="Proteomes" id="UP000075604"/>
    </source>
</evidence>
<dbReference type="Gene3D" id="3.90.1150.10">
    <property type="entry name" value="Aspartate Aminotransferase, domain 1"/>
    <property type="match status" value="1"/>
</dbReference>
<dbReference type="EMBL" id="JELX01001874">
    <property type="protein sequence ID" value="KYF57373.1"/>
    <property type="molecule type" value="Genomic_DNA"/>
</dbReference>
<dbReference type="NCBIfam" id="NF009079">
    <property type="entry name" value="PRK12414.1"/>
    <property type="match status" value="1"/>
</dbReference>
<dbReference type="SUPFAM" id="SSF53383">
    <property type="entry name" value="PLP-dependent transferases"/>
    <property type="match status" value="1"/>
</dbReference>
<comment type="similarity">
    <text evidence="2">Belongs to the class-I pyridoxal-phosphate-dependent aminotransferase family.</text>
</comment>
<name>A0A150PNZ4_SORCE</name>
<dbReference type="InterPro" id="IPR015422">
    <property type="entry name" value="PyrdxlP-dep_Trfase_small"/>
</dbReference>